<dbReference type="Gene3D" id="3.40.630.30">
    <property type="match status" value="1"/>
</dbReference>
<dbReference type="PROSITE" id="PS51186">
    <property type="entry name" value="GNAT"/>
    <property type="match status" value="1"/>
</dbReference>
<protein>
    <submittedName>
        <fullName evidence="5">Ribosomal protein S18 acetylase RimI</fullName>
    </submittedName>
</protein>
<keyword evidence="6" id="KW-1185">Reference proteome</keyword>
<evidence type="ECO:0000256" key="1">
    <source>
        <dbReference type="ARBA" id="ARBA00022679"/>
    </source>
</evidence>
<keyword evidence="2" id="KW-0012">Acyltransferase</keyword>
<evidence type="ECO:0000313" key="5">
    <source>
        <dbReference type="EMBL" id="MCP2258934.1"/>
    </source>
</evidence>
<dbReference type="EMBL" id="JAMTCP010000012">
    <property type="protein sequence ID" value="MCP2258934.1"/>
    <property type="molecule type" value="Genomic_DNA"/>
</dbReference>
<gene>
    <name evidence="5" type="ORF">LX15_002633</name>
</gene>
<keyword evidence="5" id="KW-0689">Ribosomal protein</keyword>
<feature type="domain" description="N-acetyltransferase" evidence="4">
    <location>
        <begin position="15"/>
        <end position="160"/>
    </location>
</feature>
<dbReference type="PANTHER" id="PTHR43877">
    <property type="entry name" value="AMINOALKYLPHOSPHONATE N-ACETYLTRANSFERASE-RELATED-RELATED"/>
    <property type="match status" value="1"/>
</dbReference>
<evidence type="ECO:0000256" key="3">
    <source>
        <dbReference type="SAM" id="MobiDB-lite"/>
    </source>
</evidence>
<comment type="caution">
    <text evidence="5">The sequence shown here is derived from an EMBL/GenBank/DDBJ whole genome shotgun (WGS) entry which is preliminary data.</text>
</comment>
<reference evidence="5 6" key="1">
    <citation type="submission" date="2022-06" db="EMBL/GenBank/DDBJ databases">
        <title>Genomic Encyclopedia of Archaeal and Bacterial Type Strains, Phase II (KMG-II): from individual species to whole genera.</title>
        <authorList>
            <person name="Goeker M."/>
        </authorList>
    </citation>
    <scope>NUCLEOTIDE SEQUENCE [LARGE SCALE GENOMIC DNA]</scope>
    <source>
        <strain evidence="5 6">DSM 40477</strain>
    </source>
</reference>
<dbReference type="Pfam" id="PF13508">
    <property type="entry name" value="Acetyltransf_7"/>
    <property type="match status" value="1"/>
</dbReference>
<dbReference type="Proteomes" id="UP001205311">
    <property type="component" value="Unassembled WGS sequence"/>
</dbReference>
<dbReference type="CDD" id="cd04301">
    <property type="entry name" value="NAT_SF"/>
    <property type="match status" value="1"/>
</dbReference>
<dbReference type="SUPFAM" id="SSF55729">
    <property type="entry name" value="Acyl-CoA N-acyltransferases (Nat)"/>
    <property type="match status" value="1"/>
</dbReference>
<keyword evidence="1" id="KW-0808">Transferase</keyword>
<dbReference type="RefSeq" id="WP_253669847.1">
    <property type="nucleotide sequence ID" value="NZ_JAMTCP010000012.1"/>
</dbReference>
<feature type="region of interest" description="Disordered" evidence="3">
    <location>
        <begin position="1"/>
        <end position="20"/>
    </location>
</feature>
<keyword evidence="5" id="KW-0687">Ribonucleoprotein</keyword>
<accession>A0ABT1HTU6</accession>
<evidence type="ECO:0000256" key="2">
    <source>
        <dbReference type="ARBA" id="ARBA00023315"/>
    </source>
</evidence>
<evidence type="ECO:0000313" key="6">
    <source>
        <dbReference type="Proteomes" id="UP001205311"/>
    </source>
</evidence>
<dbReference type="GO" id="GO:0005840">
    <property type="term" value="C:ribosome"/>
    <property type="evidence" value="ECO:0007669"/>
    <property type="project" value="UniProtKB-KW"/>
</dbReference>
<dbReference type="InterPro" id="IPR050832">
    <property type="entry name" value="Bact_Acetyltransf"/>
</dbReference>
<evidence type="ECO:0000259" key="4">
    <source>
        <dbReference type="PROSITE" id="PS51186"/>
    </source>
</evidence>
<dbReference type="InterPro" id="IPR000182">
    <property type="entry name" value="GNAT_dom"/>
</dbReference>
<dbReference type="InterPro" id="IPR016181">
    <property type="entry name" value="Acyl_CoA_acyltransferase"/>
</dbReference>
<sequence length="160" mass="17626">MSGAGAREVLPTPPFRLRPAEPTDADALTAVFLRARAEAMPYLARPHTDAETAAWMSGCVVPTHEVRVAEVDGAVVGFAAVLGEELAHLYVDPTAQGRGVGTALLNWAKRGRARLELFVFQRNERARDFYHGHGFRLLALDDGSRNEEREPDARYSWAAR</sequence>
<proteinExistence type="predicted"/>
<organism evidence="5 6">
    <name type="scientific">Streptoalloteichus tenebrarius (strain ATCC 17920 / DSM 40477 / JCM 4838 / CBS 697.72 / NBRC 16177 / NCIMB 11028 / NRRL B-12390 / A12253. 1 / ISP 5477)</name>
    <name type="common">Streptomyces tenebrarius</name>
    <dbReference type="NCBI Taxonomy" id="1933"/>
    <lineage>
        <taxon>Bacteria</taxon>
        <taxon>Bacillati</taxon>
        <taxon>Actinomycetota</taxon>
        <taxon>Actinomycetes</taxon>
        <taxon>Pseudonocardiales</taxon>
        <taxon>Pseudonocardiaceae</taxon>
        <taxon>Streptoalloteichus</taxon>
    </lineage>
</organism>
<name>A0ABT1HTU6_STRSD</name>